<evidence type="ECO:0000313" key="9">
    <source>
        <dbReference type="EMBL" id="GLJ76905.1"/>
    </source>
</evidence>
<feature type="transmembrane region" description="Helical" evidence="7">
    <location>
        <begin position="75"/>
        <end position="97"/>
    </location>
</feature>
<evidence type="ECO:0000256" key="3">
    <source>
        <dbReference type="ARBA" id="ARBA00022692"/>
    </source>
</evidence>
<evidence type="ECO:0000256" key="7">
    <source>
        <dbReference type="SAM" id="Phobius"/>
    </source>
</evidence>
<keyword evidence="3 7" id="KW-0812">Transmembrane</keyword>
<dbReference type="GO" id="GO:0005886">
    <property type="term" value="C:plasma membrane"/>
    <property type="evidence" value="ECO:0007669"/>
    <property type="project" value="UniProtKB-SubCell"/>
</dbReference>
<dbReference type="AlphaFoldDB" id="A0A9W6M0G6"/>
<gene>
    <name evidence="9" type="ORF">GCM10017584_24790</name>
</gene>
<name>A0A9W6M0G6_9MICO</name>
<feature type="domain" description="Integral membrane bound transporter" evidence="8">
    <location>
        <begin position="408"/>
        <end position="531"/>
    </location>
</feature>
<feature type="transmembrane region" description="Helical" evidence="7">
    <location>
        <begin position="401"/>
        <end position="430"/>
    </location>
</feature>
<evidence type="ECO:0000256" key="1">
    <source>
        <dbReference type="ARBA" id="ARBA00004651"/>
    </source>
</evidence>
<feature type="transmembrane region" description="Helical" evidence="7">
    <location>
        <begin position="103"/>
        <end position="136"/>
    </location>
</feature>
<dbReference type="PANTHER" id="PTHR30509">
    <property type="entry name" value="P-HYDROXYBENZOIC ACID EFFLUX PUMP SUBUNIT-RELATED"/>
    <property type="match status" value="1"/>
</dbReference>
<evidence type="ECO:0000256" key="5">
    <source>
        <dbReference type="ARBA" id="ARBA00023136"/>
    </source>
</evidence>
<dbReference type="RefSeq" id="WP_271177562.1">
    <property type="nucleotide sequence ID" value="NZ_BAAAJO010000002.1"/>
</dbReference>
<feature type="transmembrane region" description="Helical" evidence="7">
    <location>
        <begin position="148"/>
        <end position="165"/>
    </location>
</feature>
<evidence type="ECO:0000259" key="8">
    <source>
        <dbReference type="Pfam" id="PF13515"/>
    </source>
</evidence>
<evidence type="ECO:0000256" key="4">
    <source>
        <dbReference type="ARBA" id="ARBA00022989"/>
    </source>
</evidence>
<dbReference type="PANTHER" id="PTHR30509:SF9">
    <property type="entry name" value="MULTIDRUG RESISTANCE PROTEIN MDTO"/>
    <property type="match status" value="1"/>
</dbReference>
<dbReference type="Proteomes" id="UP001142372">
    <property type="component" value="Unassembled WGS sequence"/>
</dbReference>
<feature type="transmembrane region" description="Helical" evidence="7">
    <location>
        <begin position="20"/>
        <end position="38"/>
    </location>
</feature>
<sequence length="763" mass="80350">MARTPSAQSVRRAVVPRPVLFRALRAAIVIPGVFAIGTQLLGSATIGLFASIGSVSMLLFVDFGGSIRQRAQSQAGLVIAGLFFVALGTLCSRNIWLATSVTLIVAFAVLFSGVVSSVLAGAQPAVLISFLLPVTFPAPVDLIPDRMLGWLLAGIVSGVAILLIPPHRKPEPLRSLAAEACARLGEELSARGTGSATDAAEARDDQAASDAAVAALRNTFFAAPYRPSGLSRSARAVVQIAEQVIALHAGLDRRSEHDREGERATFEAIGVALQRSGGVLASDRSDLEALRPCRTELRRARENAERAVVDAIPDALAGASGQPRSAAMIAMLDELEPAFATQDAAQIADAIVEQVQSCAEARQRSWWHQLMDRSAASSARDRIGAHVDRRSVWLRNSIRGALGFAATVFVADLLGVEHAFWVVFGTLAVLRSNAANTGQSAIRAIAGTLLGLVIGIPLVLAIGGQVSVNWMLLPIAVAFTAIASSLSFTVGQASFTVTLLLLFGVVEPVGLQIGIVRIEDVALGCAVSVLVTLLLWPRGAAAGLNQALSNGFDTAAQFLSGATQFALLRGYSEAELTPPPDDDRAFAADSARRLDDAFRQFLSERGAKSIDLSELTSLVVAIASVRRLATAICDLWERDDEGAGDPQTAARSEILLSQAVVVGWYRHAAAALAQNAPAPDPPAGSGVTASRLLDAFRRDLGVPDADQALTAFKLAWTNHHIRVAAVIARDIAPAVSAAVEMGVARNAWLFPVRRRSRLRAAVA</sequence>
<dbReference type="InterPro" id="IPR049453">
    <property type="entry name" value="Memb_transporter_dom"/>
</dbReference>
<evidence type="ECO:0000313" key="10">
    <source>
        <dbReference type="Proteomes" id="UP001142372"/>
    </source>
</evidence>
<evidence type="ECO:0000256" key="6">
    <source>
        <dbReference type="ARBA" id="ARBA00043993"/>
    </source>
</evidence>
<keyword evidence="4 7" id="KW-1133">Transmembrane helix</keyword>
<keyword evidence="2" id="KW-1003">Cell membrane</keyword>
<comment type="subcellular location">
    <subcellularLocation>
        <location evidence="1">Cell membrane</location>
        <topology evidence="1">Multi-pass membrane protein</topology>
    </subcellularLocation>
</comment>
<reference evidence="9" key="1">
    <citation type="journal article" date="2014" name="Int. J. Syst. Evol. Microbiol.">
        <title>Complete genome sequence of Corynebacterium casei LMG S-19264T (=DSM 44701T), isolated from a smear-ripened cheese.</title>
        <authorList>
            <consortium name="US DOE Joint Genome Institute (JGI-PGF)"/>
            <person name="Walter F."/>
            <person name="Albersmeier A."/>
            <person name="Kalinowski J."/>
            <person name="Ruckert C."/>
        </authorList>
    </citation>
    <scope>NUCLEOTIDE SEQUENCE</scope>
    <source>
        <strain evidence="9">VKM Ac-1401</strain>
    </source>
</reference>
<feature type="transmembrane region" description="Helical" evidence="7">
    <location>
        <begin position="468"/>
        <end position="488"/>
    </location>
</feature>
<dbReference type="EMBL" id="BSEN01000012">
    <property type="protein sequence ID" value="GLJ76905.1"/>
    <property type="molecule type" value="Genomic_DNA"/>
</dbReference>
<comment type="caution">
    <text evidence="9">The sequence shown here is derived from an EMBL/GenBank/DDBJ whole genome shotgun (WGS) entry which is preliminary data.</text>
</comment>
<reference evidence="9" key="2">
    <citation type="submission" date="2023-01" db="EMBL/GenBank/DDBJ databases">
        <authorList>
            <person name="Sun Q."/>
            <person name="Evtushenko L."/>
        </authorList>
    </citation>
    <scope>NUCLEOTIDE SEQUENCE</scope>
    <source>
        <strain evidence="9">VKM Ac-1401</strain>
    </source>
</reference>
<keyword evidence="10" id="KW-1185">Reference proteome</keyword>
<comment type="similarity">
    <text evidence="6">Belongs to the YccS/YhfK family.</text>
</comment>
<organism evidence="9 10">
    <name type="scientific">Leifsonia poae</name>
    <dbReference type="NCBI Taxonomy" id="110933"/>
    <lineage>
        <taxon>Bacteria</taxon>
        <taxon>Bacillati</taxon>
        <taxon>Actinomycetota</taxon>
        <taxon>Actinomycetes</taxon>
        <taxon>Micrococcales</taxon>
        <taxon>Microbacteriaceae</taxon>
        <taxon>Leifsonia</taxon>
    </lineage>
</organism>
<proteinExistence type="inferred from homology"/>
<keyword evidence="5 7" id="KW-0472">Membrane</keyword>
<evidence type="ECO:0000256" key="2">
    <source>
        <dbReference type="ARBA" id="ARBA00022475"/>
    </source>
</evidence>
<dbReference type="Pfam" id="PF13515">
    <property type="entry name" value="FUSC_2"/>
    <property type="match status" value="1"/>
</dbReference>
<protein>
    <submittedName>
        <fullName evidence="9">FUSC family protein</fullName>
    </submittedName>
</protein>
<accession>A0A9W6M0G6</accession>
<feature type="transmembrane region" description="Helical" evidence="7">
    <location>
        <begin position="442"/>
        <end position="462"/>
    </location>
</feature>